<evidence type="ECO:0000313" key="2">
    <source>
        <dbReference type="Proteomes" id="UP000825729"/>
    </source>
</evidence>
<dbReference type="EMBL" id="JAINDJ010000003">
    <property type="protein sequence ID" value="KAG9453971.1"/>
    <property type="molecule type" value="Genomic_DNA"/>
</dbReference>
<evidence type="ECO:0000313" key="1">
    <source>
        <dbReference type="EMBL" id="KAG9453971.1"/>
    </source>
</evidence>
<organism evidence="1 2">
    <name type="scientific">Aristolochia fimbriata</name>
    <name type="common">White veined hardy Dutchman's pipe vine</name>
    <dbReference type="NCBI Taxonomy" id="158543"/>
    <lineage>
        <taxon>Eukaryota</taxon>
        <taxon>Viridiplantae</taxon>
        <taxon>Streptophyta</taxon>
        <taxon>Embryophyta</taxon>
        <taxon>Tracheophyta</taxon>
        <taxon>Spermatophyta</taxon>
        <taxon>Magnoliopsida</taxon>
        <taxon>Magnoliidae</taxon>
        <taxon>Piperales</taxon>
        <taxon>Aristolochiaceae</taxon>
        <taxon>Aristolochia</taxon>
    </lineage>
</organism>
<gene>
    <name evidence="1" type="ORF">H6P81_006875</name>
</gene>
<comment type="caution">
    <text evidence="1">The sequence shown here is derived from an EMBL/GenBank/DDBJ whole genome shotgun (WGS) entry which is preliminary data.</text>
</comment>
<reference evidence="1 2" key="1">
    <citation type="submission" date="2021-07" db="EMBL/GenBank/DDBJ databases">
        <title>The Aristolochia fimbriata genome: insights into angiosperm evolution, floral development and chemical biosynthesis.</title>
        <authorList>
            <person name="Jiao Y."/>
        </authorList>
    </citation>
    <scope>NUCLEOTIDE SEQUENCE [LARGE SCALE GENOMIC DNA]</scope>
    <source>
        <strain evidence="1">IBCAS-2021</strain>
        <tissue evidence="1">Leaf</tissue>
    </source>
</reference>
<proteinExistence type="predicted"/>
<dbReference type="Proteomes" id="UP000825729">
    <property type="component" value="Unassembled WGS sequence"/>
</dbReference>
<accession>A0AAV7F1A3</accession>
<sequence>MANAGEVKRSRKRVDGWQLPHRGLAHAFRAGKLRRLRALLQPYLFPMQLAGVVDTPQIQSSFTASASSITQFQAAAPAAAAAATKKTRSSSRLQRVRKVASAIGGIQFAS</sequence>
<name>A0AAV7F1A3_ARIFI</name>
<protein>
    <submittedName>
        <fullName evidence="1">Uncharacterized protein</fullName>
    </submittedName>
</protein>
<keyword evidence="2" id="KW-1185">Reference proteome</keyword>
<dbReference type="AlphaFoldDB" id="A0AAV7F1A3"/>